<name>A0AC34RAT1_9BILA</name>
<dbReference type="Proteomes" id="UP000887576">
    <property type="component" value="Unplaced"/>
</dbReference>
<dbReference type="WBParaSite" id="JU765_v2.g495.t1">
    <property type="protein sequence ID" value="JU765_v2.g495.t1"/>
    <property type="gene ID" value="JU765_v2.g495"/>
</dbReference>
<proteinExistence type="predicted"/>
<organism evidence="1 2">
    <name type="scientific">Panagrolaimus sp. JU765</name>
    <dbReference type="NCBI Taxonomy" id="591449"/>
    <lineage>
        <taxon>Eukaryota</taxon>
        <taxon>Metazoa</taxon>
        <taxon>Ecdysozoa</taxon>
        <taxon>Nematoda</taxon>
        <taxon>Chromadorea</taxon>
        <taxon>Rhabditida</taxon>
        <taxon>Tylenchina</taxon>
        <taxon>Panagrolaimomorpha</taxon>
        <taxon>Panagrolaimoidea</taxon>
        <taxon>Panagrolaimidae</taxon>
        <taxon>Panagrolaimus</taxon>
    </lineage>
</organism>
<accession>A0AC34RAT1</accession>
<evidence type="ECO:0000313" key="1">
    <source>
        <dbReference type="Proteomes" id="UP000887576"/>
    </source>
</evidence>
<protein>
    <submittedName>
        <fullName evidence="2">Cysteine protease</fullName>
    </submittedName>
</protein>
<reference evidence="2" key="1">
    <citation type="submission" date="2022-11" db="UniProtKB">
        <authorList>
            <consortium name="WormBaseParasite"/>
        </authorList>
    </citation>
    <scope>IDENTIFICATION</scope>
</reference>
<sequence>MKSLFTGYFKDSPEEEKEASASTSAEVAAGADGSVLSLQNVRRNVDNAWNTIAYGKWRRKHNVFEEIRLEVWLLGRFYVRTCQGSSYEEDCPLFFNDYSSRIWLTYRRDFSPLGNTQKTTDCGWGCMLRSAQMMIAQALTVLHLGRAYRLTEKTNEVLRSIIKLFEDIPDSELGIHKLISIIGDDAVGQWFSPSRAMASLRDVISESTNDFLKDVEVYLTVDNCIFLNEVEELSKGWTKAIILVVCVRLGTKKVNECYINHIRAIFSFECSLGAIGGRPKHSVYFVGFNGNTLFDLDPHVAQKYNSLETDDEKVWKTFHCRKPTKMKIDEMDPSCALGFLIQSEHEFKTLLKQLAESGIIECGEDTGVDYKRPHNSSSPLFSVMAERISSSFMMDDDKSSVESVEEDLHGFEVV</sequence>
<evidence type="ECO:0000313" key="2">
    <source>
        <dbReference type="WBParaSite" id="JU765_v2.g495.t1"/>
    </source>
</evidence>